<dbReference type="InterPro" id="IPR036179">
    <property type="entry name" value="Ig-like_dom_sf"/>
</dbReference>
<protein>
    <submittedName>
        <fullName evidence="8">Hemicentin-1</fullName>
    </submittedName>
</protein>
<evidence type="ECO:0000256" key="3">
    <source>
        <dbReference type="ARBA" id="ARBA00023157"/>
    </source>
</evidence>
<dbReference type="PANTHER" id="PTHR23278">
    <property type="entry name" value="SIDESTEP PROTEIN"/>
    <property type="match status" value="1"/>
</dbReference>
<feature type="domain" description="Ig-like" evidence="6">
    <location>
        <begin position="514"/>
        <end position="606"/>
    </location>
</feature>
<keyword evidence="2 5" id="KW-0472">Membrane</keyword>
<dbReference type="Gene3D" id="2.60.40.10">
    <property type="entry name" value="Immunoglobulins"/>
    <property type="match status" value="5"/>
</dbReference>
<feature type="region of interest" description="Disordered" evidence="4">
    <location>
        <begin position="159"/>
        <end position="179"/>
    </location>
</feature>
<evidence type="ECO:0000256" key="5">
    <source>
        <dbReference type="SAM" id="Phobius"/>
    </source>
</evidence>
<sequence length="886" mass="97105">MTMNSFFECLKITNSERNSKAPMLDRVEDQGMCTVYKYCGKFFSQENNEFDQRRYAREICSNSVYSSPWTNSIVRRCLKISEEDLKPIKLMLIIILLMVLPTMSSPEELPPLEEAKVLHVEGVSGSTAELPCPLNPHTPGDRPKLVLWYRRGDSKPISSYDGRAPRLPSNHAPDRAPGPRLTVSRVAASLTHPALAASLTGLYECRVDFFKSPTHVSLVNLTVIEPPESIAIVDNLSGSSRARLSGPYPEGSPLTLSCLVRGGIPPPQILWRRDGIATEIEALETSEQQTGVRVETAMCVVTWGVCGDWGVCMETLSAKSVVVQGPASTVSGQMARLQCWARGSTPPATLAWAINGDPLHPHREESSITEDVSTSEVEVKVSPAENDAIVACSAVNPAVDAVKPLTNTTRLVVYYPPTVSVEFGLSIELKRLKEGDDVYLKCKVSANPPPDKIIWFHENGPVLPNRTRGIIMSGDSLALQKVDRHMAGQYRCSAANHLANATSRPLTLKLAYKPVCMMPSTTTYFIYDQPINVTCHVASHPPATRIDWYWNSGNDIISLQPTSSIPETLTRRPPPLSSDWDRSWARLSVRPSKHQEDRQLSCWANNALGRQEMPCRFFIRVAQTPAPVSSCRLANITASSVSLACALPPHPQPGTTQYFAELFSAKNTNTPLQQPSRPTTSANYSYEGSLVATGIGITAFIFIVTVIAIIRKVSFTSTRNSINHTLSGSPKSHLTKSTASLTGVGDEDAPETRETDLANVEDMAGFEKKPTCVGTSKTNTSSDDESYNFTKIDGNQTSDKLSLSPSVRFGTESGRSEYQLMLPKGEKIFDNRLSPEGRKDDAYADVVPTAGVAVFPRAPDAWMEFINDELALASPREVLLAEMTSR</sequence>
<dbReference type="Pfam" id="PF13927">
    <property type="entry name" value="Ig_3"/>
    <property type="match status" value="1"/>
</dbReference>
<feature type="domain" description="Ig-like" evidence="6">
    <location>
        <begin position="417"/>
        <end position="507"/>
    </location>
</feature>
<evidence type="ECO:0000256" key="2">
    <source>
        <dbReference type="ARBA" id="ARBA00023136"/>
    </source>
</evidence>
<evidence type="ECO:0000313" key="8">
    <source>
        <dbReference type="RefSeq" id="XP_018028182.1"/>
    </source>
</evidence>
<dbReference type="PANTHER" id="PTHR23278:SF19">
    <property type="entry name" value="OBSCURIN"/>
    <property type="match status" value="1"/>
</dbReference>
<dbReference type="KEGG" id="hazt:108683379"/>
<feature type="domain" description="Ig-like" evidence="6">
    <location>
        <begin position="227"/>
        <end position="351"/>
    </location>
</feature>
<evidence type="ECO:0000256" key="4">
    <source>
        <dbReference type="SAM" id="MobiDB-lite"/>
    </source>
</evidence>
<keyword evidence="7" id="KW-1185">Reference proteome</keyword>
<dbReference type="InterPro" id="IPR013783">
    <property type="entry name" value="Ig-like_fold"/>
</dbReference>
<proteinExistence type="predicted"/>
<dbReference type="InterPro" id="IPR013162">
    <property type="entry name" value="CD80_C2-set"/>
</dbReference>
<feature type="domain" description="Ig-like" evidence="6">
    <location>
        <begin position="110"/>
        <end position="222"/>
    </location>
</feature>
<reference evidence="8" key="1">
    <citation type="submission" date="2025-08" db="UniProtKB">
        <authorList>
            <consortium name="RefSeq"/>
        </authorList>
    </citation>
    <scope>IDENTIFICATION</scope>
    <source>
        <tissue evidence="8">Whole organism</tissue>
    </source>
</reference>
<dbReference type="GeneID" id="108683379"/>
<gene>
    <name evidence="8" type="primary">LOC108683379</name>
</gene>
<dbReference type="InterPro" id="IPR003599">
    <property type="entry name" value="Ig_sub"/>
</dbReference>
<dbReference type="SMART" id="SM00409">
    <property type="entry name" value="IG"/>
    <property type="match status" value="4"/>
</dbReference>
<dbReference type="RefSeq" id="XP_018028182.1">
    <property type="nucleotide sequence ID" value="XM_018172693.2"/>
</dbReference>
<comment type="subcellular location">
    <subcellularLocation>
        <location evidence="1">Membrane</location>
        <topology evidence="1">Single-pass membrane protein</topology>
    </subcellularLocation>
</comment>
<dbReference type="AlphaFoldDB" id="A0A8B7PSL8"/>
<name>A0A8B7PSL8_HYAAZ</name>
<dbReference type="SMART" id="SM00408">
    <property type="entry name" value="IGc2"/>
    <property type="match status" value="1"/>
</dbReference>
<dbReference type="InterPro" id="IPR003598">
    <property type="entry name" value="Ig_sub2"/>
</dbReference>
<dbReference type="PROSITE" id="PS50835">
    <property type="entry name" value="IG_LIKE"/>
    <property type="match status" value="4"/>
</dbReference>
<feature type="compositionally biased region" description="Polar residues" evidence="4">
    <location>
        <begin position="773"/>
        <end position="791"/>
    </location>
</feature>
<organism evidence="7 8">
    <name type="scientific">Hyalella azteca</name>
    <name type="common">Amphipod</name>
    <dbReference type="NCBI Taxonomy" id="294128"/>
    <lineage>
        <taxon>Eukaryota</taxon>
        <taxon>Metazoa</taxon>
        <taxon>Ecdysozoa</taxon>
        <taxon>Arthropoda</taxon>
        <taxon>Crustacea</taxon>
        <taxon>Multicrustacea</taxon>
        <taxon>Malacostraca</taxon>
        <taxon>Eumalacostraca</taxon>
        <taxon>Peracarida</taxon>
        <taxon>Amphipoda</taxon>
        <taxon>Senticaudata</taxon>
        <taxon>Talitrida</taxon>
        <taxon>Talitroidea</taxon>
        <taxon>Hyalellidae</taxon>
        <taxon>Hyalella</taxon>
    </lineage>
</organism>
<evidence type="ECO:0000313" key="7">
    <source>
        <dbReference type="Proteomes" id="UP000694843"/>
    </source>
</evidence>
<dbReference type="SUPFAM" id="SSF48726">
    <property type="entry name" value="Immunoglobulin"/>
    <property type="match status" value="5"/>
</dbReference>
<keyword evidence="3" id="KW-1015">Disulfide bond</keyword>
<evidence type="ECO:0000259" key="6">
    <source>
        <dbReference type="PROSITE" id="PS50835"/>
    </source>
</evidence>
<keyword evidence="5" id="KW-0812">Transmembrane</keyword>
<accession>A0A8B7PSL8</accession>
<feature type="region of interest" description="Disordered" evidence="4">
    <location>
        <begin position="722"/>
        <end position="753"/>
    </location>
</feature>
<feature type="transmembrane region" description="Helical" evidence="5">
    <location>
        <begin position="690"/>
        <end position="710"/>
    </location>
</feature>
<keyword evidence="5" id="KW-1133">Transmembrane helix</keyword>
<dbReference type="GO" id="GO:0016020">
    <property type="term" value="C:membrane"/>
    <property type="evidence" value="ECO:0007669"/>
    <property type="project" value="UniProtKB-SubCell"/>
</dbReference>
<feature type="region of interest" description="Disordered" evidence="4">
    <location>
        <begin position="769"/>
        <end position="791"/>
    </location>
</feature>
<feature type="compositionally biased region" description="Polar residues" evidence="4">
    <location>
        <begin position="722"/>
        <end position="741"/>
    </location>
</feature>
<dbReference type="Proteomes" id="UP000694843">
    <property type="component" value="Unplaced"/>
</dbReference>
<evidence type="ECO:0000256" key="1">
    <source>
        <dbReference type="ARBA" id="ARBA00004167"/>
    </source>
</evidence>
<dbReference type="OrthoDB" id="6355172at2759"/>
<dbReference type="Pfam" id="PF08205">
    <property type="entry name" value="C2-set_2"/>
    <property type="match status" value="1"/>
</dbReference>
<dbReference type="InterPro" id="IPR007110">
    <property type="entry name" value="Ig-like_dom"/>
</dbReference>